<evidence type="ECO:0000256" key="5">
    <source>
        <dbReference type="SAM" id="MobiDB-lite"/>
    </source>
</evidence>
<evidence type="ECO:0000256" key="2">
    <source>
        <dbReference type="ARBA" id="ARBA00022692"/>
    </source>
</evidence>
<gene>
    <name evidence="8" type="ORF">SAMN02745673_02229</name>
</gene>
<feature type="compositionally biased region" description="Low complexity" evidence="5">
    <location>
        <begin position="237"/>
        <end position="248"/>
    </location>
</feature>
<evidence type="ECO:0000313" key="8">
    <source>
        <dbReference type="EMBL" id="SKA03066.1"/>
    </source>
</evidence>
<dbReference type="NCBIfam" id="TIGR03062">
    <property type="entry name" value="pip_yhgE_Cterm"/>
    <property type="match status" value="1"/>
</dbReference>
<keyword evidence="9" id="KW-1185">Reference proteome</keyword>
<dbReference type="GO" id="GO:0016020">
    <property type="term" value="C:membrane"/>
    <property type="evidence" value="ECO:0007669"/>
    <property type="project" value="UniProtKB-SubCell"/>
</dbReference>
<organism evidence="8 9">
    <name type="scientific">Marinactinospora thermotolerans DSM 45154</name>
    <dbReference type="NCBI Taxonomy" id="1122192"/>
    <lineage>
        <taxon>Bacteria</taxon>
        <taxon>Bacillati</taxon>
        <taxon>Actinomycetota</taxon>
        <taxon>Actinomycetes</taxon>
        <taxon>Streptosporangiales</taxon>
        <taxon>Nocardiopsidaceae</taxon>
        <taxon>Marinactinospora</taxon>
    </lineage>
</organism>
<keyword evidence="4 6" id="KW-0472">Membrane</keyword>
<reference evidence="8 9" key="1">
    <citation type="submission" date="2017-02" db="EMBL/GenBank/DDBJ databases">
        <authorList>
            <person name="Peterson S.W."/>
        </authorList>
    </citation>
    <scope>NUCLEOTIDE SEQUENCE [LARGE SCALE GENOMIC DNA]</scope>
    <source>
        <strain evidence="8 9">DSM 45154</strain>
    </source>
</reference>
<dbReference type="InterPro" id="IPR013525">
    <property type="entry name" value="ABC2_TM"/>
</dbReference>
<evidence type="ECO:0000313" key="9">
    <source>
        <dbReference type="Proteomes" id="UP000190637"/>
    </source>
</evidence>
<feature type="transmembrane region" description="Helical" evidence="6">
    <location>
        <begin position="655"/>
        <end position="678"/>
    </location>
</feature>
<dbReference type="NCBIfam" id="TIGR03057">
    <property type="entry name" value="xxxLxxG_by_4"/>
    <property type="match status" value="3"/>
</dbReference>
<evidence type="ECO:0000256" key="4">
    <source>
        <dbReference type="ARBA" id="ARBA00023136"/>
    </source>
</evidence>
<accession>A0A1T4QHE6</accession>
<dbReference type="AlphaFoldDB" id="A0A1T4QHE6"/>
<dbReference type="InterPro" id="IPR023908">
    <property type="entry name" value="xxxLxxG_rpt"/>
</dbReference>
<dbReference type="NCBIfam" id="TIGR03061">
    <property type="entry name" value="pip_yhgE_Nterm"/>
    <property type="match status" value="1"/>
</dbReference>
<keyword evidence="3 6" id="KW-1133">Transmembrane helix</keyword>
<feature type="transmembrane region" description="Helical" evidence="6">
    <location>
        <begin position="684"/>
        <end position="703"/>
    </location>
</feature>
<dbReference type="Proteomes" id="UP000190637">
    <property type="component" value="Unassembled WGS sequence"/>
</dbReference>
<dbReference type="OrthoDB" id="9811483at2"/>
<dbReference type="PANTHER" id="PTHR43077">
    <property type="entry name" value="TRANSPORT PERMEASE YVFS-RELATED"/>
    <property type="match status" value="1"/>
</dbReference>
<evidence type="ECO:0000256" key="6">
    <source>
        <dbReference type="SAM" id="Phobius"/>
    </source>
</evidence>
<proteinExistence type="predicted"/>
<feature type="region of interest" description="Disordered" evidence="5">
    <location>
        <begin position="572"/>
        <end position="592"/>
    </location>
</feature>
<protein>
    <submittedName>
        <fullName evidence="8">Putative membrane protein</fullName>
    </submittedName>
</protein>
<dbReference type="InterPro" id="IPR017500">
    <property type="entry name" value="Phage_infect_YhgE_N"/>
</dbReference>
<evidence type="ECO:0000256" key="1">
    <source>
        <dbReference type="ARBA" id="ARBA00004141"/>
    </source>
</evidence>
<evidence type="ECO:0000256" key="3">
    <source>
        <dbReference type="ARBA" id="ARBA00022989"/>
    </source>
</evidence>
<dbReference type="InterPro" id="IPR051328">
    <property type="entry name" value="T7SS_ABC-Transporter"/>
</dbReference>
<feature type="transmembrane region" description="Helical" evidence="6">
    <location>
        <begin position="614"/>
        <end position="634"/>
    </location>
</feature>
<dbReference type="GO" id="GO:0140359">
    <property type="term" value="F:ABC-type transporter activity"/>
    <property type="evidence" value="ECO:0007669"/>
    <property type="project" value="InterPro"/>
</dbReference>
<feature type="region of interest" description="Disordered" evidence="5">
    <location>
        <begin position="229"/>
        <end position="252"/>
    </location>
</feature>
<feature type="transmembrane region" description="Helical" evidence="6">
    <location>
        <begin position="710"/>
        <end position="728"/>
    </location>
</feature>
<keyword evidence="2 6" id="KW-0812">Transmembrane</keyword>
<dbReference type="InterPro" id="IPR017501">
    <property type="entry name" value="Phage_infect_YhgE_C"/>
</dbReference>
<comment type="subcellular location">
    <subcellularLocation>
        <location evidence="1">Membrane</location>
        <topology evidence="1">Multi-pass membrane protein</topology>
    </subcellularLocation>
</comment>
<dbReference type="EMBL" id="FUWS01000005">
    <property type="protein sequence ID" value="SKA03066.1"/>
    <property type="molecule type" value="Genomic_DNA"/>
</dbReference>
<feature type="domain" description="ABC-2 type transporter transmembrane" evidence="7">
    <location>
        <begin position="599"/>
        <end position="790"/>
    </location>
</feature>
<dbReference type="Pfam" id="PF12698">
    <property type="entry name" value="ABC2_membrane_3"/>
    <property type="match status" value="1"/>
</dbReference>
<evidence type="ECO:0000259" key="7">
    <source>
        <dbReference type="Pfam" id="PF12698"/>
    </source>
</evidence>
<sequence>MSPRVLPSARVAGLGLLSFLRAPLPAATLAALILIPLLYSGLYLWSFWDPFDRLERLPVALVNEDRAVTVDGSRLHAGADLTDELLKRGDLDWHAVGAETAARGVADGSYYLSLTIPHDFSAHLATPADPEAEPVPAELEAHFNDANGYIVREVVGAVFVEIKDAAGATAAARYLDRIFLGFNEIHSRTEEAAHDTAKLAEGADDAKSGADRLASGLADVGDGAGELGSGLEEAKNGSASLASGTASADNGAHELGSGLEEAKNGSASLASGTASADNGAHELAASLAELDAGAAELASGATAASERVSAAADALGPIAAEVIPRLRDDAPAIQAGAGAVADAATALATALEELPTAVSAAEEGTADVGGRIGAYLDAHPRLAEDDPLLYALLTDARTAVDRAVAVEAFVRDNDERISAIAADATEAAALASAIAAEAPNLADDAEAAVGAVDELDAALAEIAEGARTLDDGLDAASAGAADLADGLDSLSQGASTLDDGLGDLGNGATTLADGLDDLNDGATTLADGLDDLDNGATTLADGLDDLDNGATTLADGLGDLSDGAHGLSEGVANGLDQIPTYDQGERSTHRTMMSDPVRLSERVDNEAPHYGTRFAPFFLPLSLWAGAMVTYLVLPAVSGRALASTARSWRVTLAGWLPAAAIGAGQVIVMLSVLHLALGLDARRWPATVALMVLCALSFAALIQWLNVQFGLIGRAIALVLLILQLTSSGGTYPLETSPGFFQTVAPFLPMNRTVAALRHLISGGQTAEIWQATALLTGYLVAALVLTWIAVARRRAWTLGRLHPTLVV</sequence>
<dbReference type="STRING" id="1122192.SAMN02745673_02229"/>
<dbReference type="PANTHER" id="PTHR43077:SF5">
    <property type="entry name" value="PHAGE INFECTION PROTEIN"/>
    <property type="match status" value="1"/>
</dbReference>
<dbReference type="RefSeq" id="WP_078761563.1">
    <property type="nucleotide sequence ID" value="NZ_FUWS01000005.1"/>
</dbReference>
<feature type="transmembrane region" description="Helical" evidence="6">
    <location>
        <begin position="770"/>
        <end position="792"/>
    </location>
</feature>
<name>A0A1T4QHE6_9ACTN</name>